<evidence type="ECO:0000256" key="1">
    <source>
        <dbReference type="ARBA" id="ARBA00012528"/>
    </source>
</evidence>
<reference evidence="5 6" key="1">
    <citation type="journal article" date="2023" name="Ecotoxicol. Environ. Saf.">
        <title>Mercury remediation potential of mercury-resistant strain Rheinheimera metallidurans sp. nov. isolated from a municipal waste dumping site.</title>
        <authorList>
            <person name="Yadav V."/>
            <person name="Manjhi A."/>
            <person name="Vadakedath N."/>
        </authorList>
    </citation>
    <scope>NUCLEOTIDE SEQUENCE [LARGE SCALE GENOMIC DNA]</scope>
    <source>
        <strain evidence="5 6">E-49</strain>
    </source>
</reference>
<dbReference type="EMBL" id="JALAAR010000001">
    <property type="protein sequence ID" value="MEH8015763.1"/>
    <property type="molecule type" value="Genomic_DNA"/>
</dbReference>
<dbReference type="GO" id="GO:0052621">
    <property type="term" value="F:diguanylate cyclase activity"/>
    <property type="evidence" value="ECO:0007669"/>
    <property type="project" value="UniProtKB-EC"/>
</dbReference>
<proteinExistence type="predicted"/>
<dbReference type="InterPro" id="IPR035965">
    <property type="entry name" value="PAS-like_dom_sf"/>
</dbReference>
<dbReference type="SUPFAM" id="SSF55785">
    <property type="entry name" value="PYP-like sensor domain (PAS domain)"/>
    <property type="match status" value="1"/>
</dbReference>
<dbReference type="InterPro" id="IPR000160">
    <property type="entry name" value="GGDEF_dom"/>
</dbReference>
<comment type="caution">
    <text evidence="5">The sequence shown here is derived from an EMBL/GenBank/DDBJ whole genome shotgun (WGS) entry which is preliminary data.</text>
</comment>
<dbReference type="CDD" id="cd01949">
    <property type="entry name" value="GGDEF"/>
    <property type="match status" value="1"/>
</dbReference>
<dbReference type="PANTHER" id="PTHR45138:SF9">
    <property type="entry name" value="DIGUANYLATE CYCLASE DGCM-RELATED"/>
    <property type="match status" value="1"/>
</dbReference>
<dbReference type="InterPro" id="IPR050469">
    <property type="entry name" value="Diguanylate_Cyclase"/>
</dbReference>
<dbReference type="EC" id="2.7.7.65" evidence="1"/>
<dbReference type="InterPro" id="IPR000014">
    <property type="entry name" value="PAS"/>
</dbReference>
<dbReference type="PROSITE" id="PS50112">
    <property type="entry name" value="PAS"/>
    <property type="match status" value="1"/>
</dbReference>
<dbReference type="PANTHER" id="PTHR45138">
    <property type="entry name" value="REGULATORY COMPONENTS OF SENSORY TRANSDUCTION SYSTEM"/>
    <property type="match status" value="1"/>
</dbReference>
<comment type="catalytic activity">
    <reaction evidence="2">
        <text>2 GTP = 3',3'-c-di-GMP + 2 diphosphate</text>
        <dbReference type="Rhea" id="RHEA:24898"/>
        <dbReference type="ChEBI" id="CHEBI:33019"/>
        <dbReference type="ChEBI" id="CHEBI:37565"/>
        <dbReference type="ChEBI" id="CHEBI:58805"/>
        <dbReference type="EC" id="2.7.7.65"/>
    </reaction>
</comment>
<accession>A0ABU8C1H2</accession>
<dbReference type="PROSITE" id="PS50887">
    <property type="entry name" value="GGDEF"/>
    <property type="match status" value="1"/>
</dbReference>
<evidence type="ECO:0000259" key="4">
    <source>
        <dbReference type="PROSITE" id="PS50887"/>
    </source>
</evidence>
<gene>
    <name evidence="5" type="ORF">MN202_00835</name>
</gene>
<keyword evidence="5" id="KW-0548">Nucleotidyltransferase</keyword>
<evidence type="ECO:0000313" key="5">
    <source>
        <dbReference type="EMBL" id="MEH8015763.1"/>
    </source>
</evidence>
<feature type="domain" description="GGDEF" evidence="4">
    <location>
        <begin position="176"/>
        <end position="310"/>
    </location>
</feature>
<evidence type="ECO:0000256" key="2">
    <source>
        <dbReference type="ARBA" id="ARBA00034247"/>
    </source>
</evidence>
<dbReference type="Gene3D" id="3.30.70.270">
    <property type="match status" value="1"/>
</dbReference>
<dbReference type="NCBIfam" id="TIGR00254">
    <property type="entry name" value="GGDEF"/>
    <property type="match status" value="1"/>
</dbReference>
<evidence type="ECO:0000313" key="6">
    <source>
        <dbReference type="Proteomes" id="UP001375382"/>
    </source>
</evidence>
<protein>
    <recommendedName>
        <fullName evidence="1">diguanylate cyclase</fullName>
        <ecNumber evidence="1">2.7.7.65</ecNumber>
    </recommendedName>
</protein>
<dbReference type="SUPFAM" id="SSF55073">
    <property type="entry name" value="Nucleotide cyclase"/>
    <property type="match status" value="1"/>
</dbReference>
<dbReference type="InterPro" id="IPR029787">
    <property type="entry name" value="Nucleotide_cyclase"/>
</dbReference>
<sequence length="313" mass="35368">MTPVFTEQLVSLMLEHISHTENGIAALDANDRFIFFNPAFTAMFGIADYLTLGHSFDDMLTRMFSHGVGTNCKSSTLPEWLAYVHSQYRKKPFRSFEVDLVNGRWLLMTEQVNENGEVVLVGNDITRAKQAEQALKAAKEILKQQALTDELTGISNRRHFMQLVHYEYNRARRYDSRISLAILDIDYFKKINDNLGHPVGDEVIRHFATLLQQQLRKQDAVGRLGGEEFALLLPETTEAEAAVMIERIIKQLKQTQLDHIVPGLSYTFSAGVAELKLTSAASIDSWVSIADQALYQAKTGGRDRVEIYQAKGK</sequence>
<organism evidence="5 6">
    <name type="scientific">Rheinheimera muenzenbergensis</name>
    <dbReference type="NCBI Taxonomy" id="1193628"/>
    <lineage>
        <taxon>Bacteria</taxon>
        <taxon>Pseudomonadati</taxon>
        <taxon>Pseudomonadota</taxon>
        <taxon>Gammaproteobacteria</taxon>
        <taxon>Chromatiales</taxon>
        <taxon>Chromatiaceae</taxon>
        <taxon>Rheinheimera</taxon>
    </lineage>
</organism>
<keyword evidence="6" id="KW-1185">Reference proteome</keyword>
<keyword evidence="5" id="KW-0808">Transferase</keyword>
<dbReference type="Pfam" id="PF12860">
    <property type="entry name" value="PAS_7"/>
    <property type="match status" value="1"/>
</dbReference>
<dbReference type="Gene3D" id="3.30.450.20">
    <property type="entry name" value="PAS domain"/>
    <property type="match status" value="1"/>
</dbReference>
<dbReference type="Pfam" id="PF00990">
    <property type="entry name" value="GGDEF"/>
    <property type="match status" value="1"/>
</dbReference>
<dbReference type="InterPro" id="IPR043128">
    <property type="entry name" value="Rev_trsase/Diguanyl_cyclase"/>
</dbReference>
<evidence type="ECO:0000259" key="3">
    <source>
        <dbReference type="PROSITE" id="PS50112"/>
    </source>
</evidence>
<dbReference type="SMART" id="SM00267">
    <property type="entry name" value="GGDEF"/>
    <property type="match status" value="1"/>
</dbReference>
<feature type="domain" description="PAS" evidence="3">
    <location>
        <begin position="6"/>
        <end position="55"/>
    </location>
</feature>
<dbReference type="RefSeq" id="WP_335734183.1">
    <property type="nucleotide sequence ID" value="NZ_JALAAR010000001.1"/>
</dbReference>
<name>A0ABU8C1H2_9GAMM</name>
<dbReference type="Proteomes" id="UP001375382">
    <property type="component" value="Unassembled WGS sequence"/>
</dbReference>